<proteinExistence type="predicted"/>
<name>A0A5B0Q2W1_PUCGR</name>
<comment type="caution">
    <text evidence="1">The sequence shown here is derived from an EMBL/GenBank/DDBJ whole genome shotgun (WGS) entry which is preliminary data.</text>
</comment>
<organism evidence="1 2">
    <name type="scientific">Puccinia graminis f. sp. tritici</name>
    <dbReference type="NCBI Taxonomy" id="56615"/>
    <lineage>
        <taxon>Eukaryota</taxon>
        <taxon>Fungi</taxon>
        <taxon>Dikarya</taxon>
        <taxon>Basidiomycota</taxon>
        <taxon>Pucciniomycotina</taxon>
        <taxon>Pucciniomycetes</taxon>
        <taxon>Pucciniales</taxon>
        <taxon>Pucciniaceae</taxon>
        <taxon>Puccinia</taxon>
    </lineage>
</organism>
<keyword evidence="2" id="KW-1185">Reference proteome</keyword>
<gene>
    <name evidence="1" type="ORF">PGT21_020937</name>
</gene>
<dbReference type="EMBL" id="VSWC01000029">
    <property type="protein sequence ID" value="KAA1107650.1"/>
    <property type="molecule type" value="Genomic_DNA"/>
</dbReference>
<evidence type="ECO:0000313" key="1">
    <source>
        <dbReference type="EMBL" id="KAA1107650.1"/>
    </source>
</evidence>
<sequence>MKRKSTLQCDINLRQVVKLHIDARGSATLNQLFTVATWNTCGPETKGPKSLIIVLRHLTDDERAGFWNCLVSPQSHLNSSQQHQRARTKIMWQQSVVPGVYPGLANSSQDLLSQKQLLFCSGRAGRWQDFILQQLCVFLRPGSKLV</sequence>
<evidence type="ECO:0000313" key="2">
    <source>
        <dbReference type="Proteomes" id="UP000324748"/>
    </source>
</evidence>
<dbReference type="Proteomes" id="UP000324748">
    <property type="component" value="Unassembled WGS sequence"/>
</dbReference>
<accession>A0A5B0Q2W1</accession>
<dbReference type="AlphaFoldDB" id="A0A5B0Q2W1"/>
<reference evidence="1 2" key="1">
    <citation type="submission" date="2019-05" db="EMBL/GenBank/DDBJ databases">
        <title>Emergence of the Ug99 lineage of the wheat stem rust pathogen through somatic hybridization.</title>
        <authorList>
            <person name="Li F."/>
            <person name="Upadhyaya N.M."/>
            <person name="Sperschneider J."/>
            <person name="Matny O."/>
            <person name="Nguyen-Phuc H."/>
            <person name="Mago R."/>
            <person name="Raley C."/>
            <person name="Miller M.E."/>
            <person name="Silverstein K.A.T."/>
            <person name="Henningsen E."/>
            <person name="Hirsch C.D."/>
            <person name="Visser B."/>
            <person name="Pretorius Z.A."/>
            <person name="Steffenson B.J."/>
            <person name="Schwessinger B."/>
            <person name="Dodds P.N."/>
            <person name="Figueroa M."/>
        </authorList>
    </citation>
    <scope>NUCLEOTIDE SEQUENCE [LARGE SCALE GENOMIC DNA]</scope>
    <source>
        <strain evidence="1">21-0</strain>
    </source>
</reference>
<protein>
    <submittedName>
        <fullName evidence="1">Uncharacterized protein</fullName>
    </submittedName>
</protein>